<protein>
    <recommendedName>
        <fullName evidence="3">Circularly permuted ATP-grasp type 2</fullName>
    </recommendedName>
</protein>
<gene>
    <name evidence="1" type="ORF">OH806_11075</name>
</gene>
<reference evidence="1" key="1">
    <citation type="submission" date="2022-10" db="EMBL/GenBank/DDBJ databases">
        <title>Chryseobacterium babae sp. nov. isolated from the gut of the beetle Oryctes rhinoceros, and Chryseobacterium kimseyorum sp. nov., isolated from a stick insect rearing cage.</title>
        <authorList>
            <person name="Shelomi M."/>
            <person name="Han C.-J."/>
            <person name="Chen W.-M."/>
            <person name="Chen H.-K."/>
            <person name="Liaw S.-J."/>
            <person name="Muhle E."/>
            <person name="Clermont D."/>
        </authorList>
    </citation>
    <scope>NUCLEOTIDE SEQUENCE</scope>
    <source>
        <strain evidence="1">WLa1L2M3</strain>
    </source>
</reference>
<dbReference type="RefSeq" id="WP_264743746.1">
    <property type="nucleotide sequence ID" value="NZ_JAPDHV010000004.1"/>
</dbReference>
<name>A0ABT3HPU3_9FLAO</name>
<comment type="caution">
    <text evidence="1">The sequence shown here is derived from an EMBL/GenBank/DDBJ whole genome shotgun (WGS) entry which is preliminary data.</text>
</comment>
<dbReference type="EMBL" id="JAPDHV010000004">
    <property type="protein sequence ID" value="MCW3161805.1"/>
    <property type="molecule type" value="Genomic_DNA"/>
</dbReference>
<organism evidence="1 2">
    <name type="scientific">Chryseobacterium oryctis</name>
    <dbReference type="NCBI Taxonomy" id="2952618"/>
    <lineage>
        <taxon>Bacteria</taxon>
        <taxon>Pseudomonadati</taxon>
        <taxon>Bacteroidota</taxon>
        <taxon>Flavobacteriia</taxon>
        <taxon>Flavobacteriales</taxon>
        <taxon>Weeksellaceae</taxon>
        <taxon>Chryseobacterium group</taxon>
        <taxon>Chryseobacterium</taxon>
    </lineage>
</organism>
<evidence type="ECO:0000313" key="2">
    <source>
        <dbReference type="Proteomes" id="UP001163719"/>
    </source>
</evidence>
<sequence length="394" mass="46108">MISKYRKQFNQEFSQDKYEQFKQSLKQKSGLEPGFRISESPIFLTNEFKNKLIDASESIISQIKALPKGTLEKAIPESCKVPNDTKQPHFFTIDFGICKNENGEIEPQLIELQAFPSLYAFQKVFEQTFCGVYPFISEIKNPMPDNEFKDSLKELILGNENPENVILLEIYPEKQKTAIDFVFTEKLLGIKTVCLTKLKKEGRKLFYENSGKLIEIKRIYNRVIFDELNRIPDLKTEFDFREDVDVTWVTHPNWFFKISKFLLPLLKHQYVPKSYFLHEFPETENLENFVLKPLFSFAGSGVNLNPTKEIINSIEDKENYILQRKVNYESVFEDINGEFSKAEIRLLYIWKENDERPILLENLARMTKAAMVNVDFNKKDAIWIGSSNAFFGEK</sequence>
<evidence type="ECO:0008006" key="3">
    <source>
        <dbReference type="Google" id="ProtNLM"/>
    </source>
</evidence>
<evidence type="ECO:0000313" key="1">
    <source>
        <dbReference type="EMBL" id="MCW3161805.1"/>
    </source>
</evidence>
<proteinExistence type="predicted"/>
<accession>A0ABT3HPU3</accession>
<keyword evidence="2" id="KW-1185">Reference proteome</keyword>
<dbReference type="Proteomes" id="UP001163719">
    <property type="component" value="Unassembled WGS sequence"/>
</dbReference>